<reference evidence="1 2" key="1">
    <citation type="submission" date="2017-01" db="EMBL/GenBank/DDBJ databases">
        <authorList>
            <person name="Mah S.A."/>
            <person name="Swanson W.J."/>
            <person name="Moy G.W."/>
            <person name="Vacquier V.D."/>
        </authorList>
    </citation>
    <scope>NUCLEOTIDE SEQUENCE [LARGE SCALE GENOMIC DNA]</scope>
    <source>
        <strain evidence="1 2">ASpG1</strain>
    </source>
</reference>
<keyword evidence="2" id="KW-1185">Reference proteome</keyword>
<dbReference type="EMBL" id="FTMS01000007">
    <property type="protein sequence ID" value="SIQ33736.1"/>
    <property type="molecule type" value="Genomic_DNA"/>
</dbReference>
<dbReference type="AlphaFoldDB" id="A0A1N6RYG5"/>
<dbReference type="InterPro" id="IPR036291">
    <property type="entry name" value="NAD(P)-bd_dom_sf"/>
</dbReference>
<sequence length="219" mass="23932">MQEPVLITGKQSAFTDDMIQEFLNRQHQVFATVDSAGEHPQVPDSVGSGLCYLPWSRRSLLSARSVVLALEGETREASRAVVVCAPEGIHTPLHQTESALIEQGVDAALKGYLFILKEVLGYFLRRGSGDITVVWYDGGAEVLPPFEAALCGAVQGLVRSLFAYYEGESVTIRGLQASESDSRAVARWAAEQIIDKAEKSAGRWQKYGQRSGLLSFKRA</sequence>
<dbReference type="Proteomes" id="UP000186400">
    <property type="component" value="Unassembled WGS sequence"/>
</dbReference>
<protein>
    <submittedName>
        <fullName evidence="1">Uncharacterized protein</fullName>
    </submittedName>
</protein>
<gene>
    <name evidence="1" type="ORF">SAMN05920897_10759</name>
</gene>
<evidence type="ECO:0000313" key="1">
    <source>
        <dbReference type="EMBL" id="SIQ33736.1"/>
    </source>
</evidence>
<dbReference type="STRING" id="159291.SAMN05920897_10759"/>
<dbReference type="Gene3D" id="3.40.50.720">
    <property type="entry name" value="NAD(P)-binding Rossmann-like Domain"/>
    <property type="match status" value="1"/>
</dbReference>
<organism evidence="1 2">
    <name type="scientific">Alkalispirochaeta americana</name>
    <dbReference type="NCBI Taxonomy" id="159291"/>
    <lineage>
        <taxon>Bacteria</taxon>
        <taxon>Pseudomonadati</taxon>
        <taxon>Spirochaetota</taxon>
        <taxon>Spirochaetia</taxon>
        <taxon>Spirochaetales</taxon>
        <taxon>Spirochaetaceae</taxon>
        <taxon>Alkalispirochaeta</taxon>
    </lineage>
</organism>
<dbReference type="OrthoDB" id="368419at2"/>
<evidence type="ECO:0000313" key="2">
    <source>
        <dbReference type="Proteomes" id="UP000186400"/>
    </source>
</evidence>
<proteinExistence type="predicted"/>
<accession>A0A1N6RYG5</accession>
<name>A0A1N6RYG5_9SPIO</name>
<dbReference type="SUPFAM" id="SSF51735">
    <property type="entry name" value="NAD(P)-binding Rossmann-fold domains"/>
    <property type="match status" value="1"/>
</dbReference>
<dbReference type="RefSeq" id="WP_076488493.1">
    <property type="nucleotide sequence ID" value="NZ_FTMS01000007.1"/>
</dbReference>